<keyword evidence="1" id="KW-0677">Repeat</keyword>
<dbReference type="GO" id="GO:0007264">
    <property type="term" value="P:small GTPase-mediated signal transduction"/>
    <property type="evidence" value="ECO:0007669"/>
    <property type="project" value="InterPro"/>
</dbReference>
<feature type="domain" description="PH" evidence="4">
    <location>
        <begin position="256"/>
        <end position="373"/>
    </location>
</feature>
<protein>
    <submittedName>
        <fullName evidence="7">Uncharacterized protein</fullName>
    </submittedName>
</protein>
<feature type="coiled-coil region" evidence="2">
    <location>
        <begin position="425"/>
        <end position="452"/>
    </location>
</feature>
<dbReference type="GO" id="GO:0003677">
    <property type="term" value="F:DNA binding"/>
    <property type="evidence" value="ECO:0007669"/>
    <property type="project" value="InterPro"/>
</dbReference>
<dbReference type="CDD" id="cd00009">
    <property type="entry name" value="AAA"/>
    <property type="match status" value="1"/>
</dbReference>
<evidence type="ECO:0000259" key="6">
    <source>
        <dbReference type="PROSITE" id="PS50106"/>
    </source>
</evidence>
<evidence type="ECO:0000313" key="7">
    <source>
        <dbReference type="EMBL" id="KAJ6224657.1"/>
    </source>
</evidence>
<proteinExistence type="predicted"/>
<dbReference type="Gene3D" id="3.40.50.300">
    <property type="entry name" value="P-loop containing nucleotide triphosphate hydrolases"/>
    <property type="match status" value="1"/>
</dbReference>
<evidence type="ECO:0000259" key="5">
    <source>
        <dbReference type="PROSITE" id="PS50010"/>
    </source>
</evidence>
<dbReference type="GO" id="GO:0006260">
    <property type="term" value="P:DNA replication"/>
    <property type="evidence" value="ECO:0007669"/>
    <property type="project" value="InterPro"/>
</dbReference>
<dbReference type="OMA" id="MMYVESV"/>
<feature type="domain" description="PDZ" evidence="6">
    <location>
        <begin position="624"/>
        <end position="695"/>
    </location>
</feature>
<dbReference type="SUPFAM" id="SSF52540">
    <property type="entry name" value="P-loop containing nucleoside triphosphate hydrolases"/>
    <property type="match status" value="1"/>
</dbReference>
<dbReference type="PANTHER" id="PTHR46001:SF3">
    <property type="entry name" value="PROTEIN STILL LIFE, ISOFORM SIF TYPE 1"/>
    <property type="match status" value="1"/>
</dbReference>
<accession>A0A9Q0MHN6</accession>
<dbReference type="Pfam" id="PF00621">
    <property type="entry name" value="RhoGEF"/>
    <property type="match status" value="1"/>
</dbReference>
<dbReference type="PROSITE" id="PS50003">
    <property type="entry name" value="PH_DOMAIN"/>
    <property type="match status" value="1"/>
</dbReference>
<evidence type="ECO:0000313" key="8">
    <source>
        <dbReference type="Proteomes" id="UP001142055"/>
    </source>
</evidence>
<feature type="compositionally biased region" description="Basic residues" evidence="3">
    <location>
        <begin position="877"/>
        <end position="895"/>
    </location>
</feature>
<dbReference type="SMART" id="SM00233">
    <property type="entry name" value="PH"/>
    <property type="match status" value="2"/>
</dbReference>
<feature type="compositionally biased region" description="Gly residues" evidence="3">
    <location>
        <begin position="867"/>
        <end position="876"/>
    </location>
</feature>
<dbReference type="InterPro" id="IPR027417">
    <property type="entry name" value="P-loop_NTPase"/>
</dbReference>
<gene>
    <name evidence="7" type="ORF">RDWZM_003202</name>
</gene>
<name>A0A9Q0MHN6_BLOTA</name>
<sequence>MDQASSCHPHIQRHTATVHHSDLESRLPSTPLTAPTMVTGPGIGRTQPSRIGMSKVGHQTSQANPHGPMPRYHHQHPNNNPQQHLHHHPHHPHHHQQQQQMPRTNQALSFDDSNLHYTKKDHSSHSNYPQSEPQLYGGQNSLRRRRHSSTSRLKSSKHNNNFIASITNNFMSFGAPFLFDWRLFCERGQPRYVHKHEGDGLRVDECEARFLSKIAEEEKVSLNAISDDEEHSSSGKHQQRKSKSGTAAANVECLGSVRKSGFLSVKKWLIRKKTSLELARKRGWKGYWVCLKGTTLLFYRCDCGDNKSGGHVIEARPRHLIFVDACLVQAIPEHPKRDFVFCLSTAFGDAYLLDAPCLVERDHWIAAIHCACAAQLARSSGRMTVSHVLHKEIKRLDEAVDLDTKAKTEAEQIISTAIAAGSLTAVEAKEKQQQLMSQIHNLEEKVEKNRTEIFRFRAYLAALVSEEDPNPKTLLSQTTRRSKMQLNRLGVFNVSSLHAFNCAKNPTIIGNITRTRSTEENLGAEHIGIGHDLHLPSSKTMGIGNAKEVRASIVVKMLNGEHHKFDFNATLSGDQVLGKLLPAPIARDYYLRHADDSNCVFKRHETVLDHTNETLEIVPKIMFTCEMTRESHEILFGFSVESELCQDDLRVYVSRVEASSLAALQSLKRSDEIVVINGALVQDLDMMYVESVLQEELALCLTIRAARDEICSSRPTSRCTTANMTWNNNNVGTSQTNYSGSDFMDIPTTDDLIESLVCPPPPPIDASQMILSDKQLSKFIVPKVDNYLTSSSTDHIDHKIRGSSRSFNEHHSSQLRSLSSKSGKSSNSNAEQDTPTTTRPHSAAASYQRNHHHHHHHGHHSRNSSTVGGGGGGGSGHSHHHHHHHHHHHSSTKHVYHIADPQTHLYGLLEQHLINNQPVGTIVLPSDGSCPMSANMTNVNLDGTDLNLEQTTAAATSASAANMEMTPTTPLQSETVSFNPNEQINEQPINEDHTAESNQRQTTFDGSNINSGEMGDLVENNMVNQQCSETIGGTEHISTKCTFGSEITNEKLRKVIYELVDTEITYCQALDQLMTLYLDPLLKSCTLTNMDARKLIGAIPQVIITQNQFREDLTTIVNDDELNIEGIAKCFLNYSNDFKNYSTFCASHMKAIKLLADEKSILHEWLTKQSKTSKNPNMYSLESYLIRPIQRILKYPLLLNQIKTLCPKDSQPYFKMNEALRAVENVAEHINEMQRINEEYGAIFENLIANTKANSKKNNIFSYDLNPISLIHYGGVDWINSVEFLGKSFRKNTSMSGGINLHSMCFVFKQCVVFLCKETIRHKSKKQSSSSDVEIIKHQVLIPVSEVQVRASTQSEHELDFKWELIQLKTSAQGKRSEKIFRLSNSTNEYRNSFLRTIRQIIREDVRRMSVMNARPGTMRAETSPTAKKSEKRHMVSFPHISIFGPSGSGKKTRVNSLLFELFDLSASKLRIESKIFEAPSGKKIEQRYVTSNYHLEVNPSENGFYDRVVIQELIKDVATSHSLSKKHPFKVVVIIEADRLTREAQQGLRRTLEKYVTTCRVILVGERISKLIPALKSRCLTVRNSAPSEADIRIILERIAKAESIEMKSNFGTVLDQIIQSSDRNLRRALLMLQSYACTLRSTKTGPILSLQWQDKINHLAKKLTESQSVKMIPEIRTILYELQTHVVPPELILRVLTNRLMNSCLDNQIRANLVRMAAIVDHRLAIGSKPIVHLELFAVNYMAMFRCSVENVASGLDDTMDFD</sequence>
<feature type="compositionally biased region" description="Basic residues" evidence="3">
    <location>
        <begin position="142"/>
        <end position="156"/>
    </location>
</feature>
<feature type="region of interest" description="Disordered" evidence="3">
    <location>
        <begin position="1"/>
        <end position="103"/>
    </location>
</feature>
<evidence type="ECO:0000256" key="1">
    <source>
        <dbReference type="ARBA" id="ARBA00022737"/>
    </source>
</evidence>
<dbReference type="Gene3D" id="1.20.900.10">
    <property type="entry name" value="Dbl homology (DH) domain"/>
    <property type="match status" value="1"/>
</dbReference>
<dbReference type="InterPro" id="IPR001849">
    <property type="entry name" value="PH_domain"/>
</dbReference>
<reference evidence="7" key="1">
    <citation type="submission" date="2022-12" db="EMBL/GenBank/DDBJ databases">
        <title>Genome assemblies of Blomia tropicalis.</title>
        <authorList>
            <person name="Cui Y."/>
        </authorList>
    </citation>
    <scope>NUCLEOTIDE SEQUENCE</scope>
    <source>
        <tissue evidence="7">Adult mites</tissue>
    </source>
</reference>
<feature type="region of interest" description="Disordered" evidence="3">
    <location>
        <begin position="116"/>
        <end position="156"/>
    </location>
</feature>
<dbReference type="PROSITE" id="PS50106">
    <property type="entry name" value="PDZ"/>
    <property type="match status" value="1"/>
</dbReference>
<dbReference type="SUPFAM" id="SSF48065">
    <property type="entry name" value="DBL homology domain (DH-domain)"/>
    <property type="match status" value="1"/>
</dbReference>
<dbReference type="Pfam" id="PF22534">
    <property type="entry name" value="RFC_C"/>
    <property type="match status" value="1"/>
</dbReference>
<dbReference type="PANTHER" id="PTHR46001">
    <property type="entry name" value="TIAM (MAMMALIAN TUMOR INVASION AND METASTASIS FACTOR) HOMOLOG"/>
    <property type="match status" value="1"/>
</dbReference>
<dbReference type="SUPFAM" id="SSF50156">
    <property type="entry name" value="PDZ domain-like"/>
    <property type="match status" value="1"/>
</dbReference>
<comment type="caution">
    <text evidence="7">The sequence shown here is derived from an EMBL/GenBank/DDBJ whole genome shotgun (WGS) entry which is preliminary data.</text>
</comment>
<dbReference type="Pfam" id="PF21960">
    <property type="entry name" value="RCF1-5-like_lid"/>
    <property type="match status" value="1"/>
</dbReference>
<feature type="compositionally biased region" description="Basic residues" evidence="3">
    <location>
        <begin position="84"/>
        <end position="96"/>
    </location>
</feature>
<dbReference type="InterPro" id="IPR008921">
    <property type="entry name" value="DNA_pol3_clamp-load_cplx_C"/>
</dbReference>
<dbReference type="InterPro" id="IPR011993">
    <property type="entry name" value="PH-like_dom_sf"/>
</dbReference>
<dbReference type="CDD" id="cd00160">
    <property type="entry name" value="RhoGEF"/>
    <property type="match status" value="1"/>
</dbReference>
<organism evidence="7 8">
    <name type="scientific">Blomia tropicalis</name>
    <name type="common">Mite</name>
    <dbReference type="NCBI Taxonomy" id="40697"/>
    <lineage>
        <taxon>Eukaryota</taxon>
        <taxon>Metazoa</taxon>
        <taxon>Ecdysozoa</taxon>
        <taxon>Arthropoda</taxon>
        <taxon>Chelicerata</taxon>
        <taxon>Arachnida</taxon>
        <taxon>Acari</taxon>
        <taxon>Acariformes</taxon>
        <taxon>Sarcoptiformes</taxon>
        <taxon>Astigmata</taxon>
        <taxon>Glycyphagoidea</taxon>
        <taxon>Echimyopodidae</taxon>
        <taxon>Blomia</taxon>
    </lineage>
</organism>
<feature type="compositionally biased region" description="Polar residues" evidence="3">
    <location>
        <begin position="125"/>
        <end position="140"/>
    </location>
</feature>
<dbReference type="SUPFAM" id="SSF48019">
    <property type="entry name" value="post-AAA+ oligomerization domain-like"/>
    <property type="match status" value="1"/>
</dbReference>
<dbReference type="Proteomes" id="UP001142055">
    <property type="component" value="Chromosome 1"/>
</dbReference>
<dbReference type="InterPro" id="IPR000219">
    <property type="entry name" value="DH_dom"/>
</dbReference>
<dbReference type="Pfam" id="PF13177">
    <property type="entry name" value="DNA_pol3_delta2"/>
    <property type="match status" value="1"/>
</dbReference>
<dbReference type="InterPro" id="IPR055230">
    <property type="entry name" value="PH_Tiam1/2"/>
</dbReference>
<dbReference type="EMBL" id="JAPWDV010000001">
    <property type="protein sequence ID" value="KAJ6224657.1"/>
    <property type="molecule type" value="Genomic_DNA"/>
</dbReference>
<dbReference type="Pfam" id="PF18385">
    <property type="entry name" value="Tiam_CC_Ex"/>
    <property type="match status" value="1"/>
</dbReference>
<feature type="domain" description="DH" evidence="5">
    <location>
        <begin position="1051"/>
        <end position="1233"/>
    </location>
</feature>
<dbReference type="SMART" id="SM00228">
    <property type="entry name" value="PDZ"/>
    <property type="match status" value="1"/>
</dbReference>
<evidence type="ECO:0000259" key="4">
    <source>
        <dbReference type="PROSITE" id="PS50003"/>
    </source>
</evidence>
<dbReference type="PROSITE" id="PS50010">
    <property type="entry name" value="DH_2"/>
    <property type="match status" value="1"/>
</dbReference>
<feature type="region of interest" description="Disordered" evidence="3">
    <location>
        <begin position="794"/>
        <end position="895"/>
    </location>
</feature>
<feature type="compositionally biased region" description="Basic residues" evidence="3">
    <location>
        <begin position="849"/>
        <end position="862"/>
    </location>
</feature>
<dbReference type="GO" id="GO:0005085">
    <property type="term" value="F:guanyl-nucleotide exchange factor activity"/>
    <property type="evidence" value="ECO:0007669"/>
    <property type="project" value="InterPro"/>
</dbReference>
<dbReference type="InterPro" id="IPR035899">
    <property type="entry name" value="DBL_dom_sf"/>
</dbReference>
<feature type="compositionally biased region" description="Polar residues" evidence="3">
    <location>
        <begin position="830"/>
        <end position="848"/>
    </location>
</feature>
<dbReference type="Gene3D" id="2.30.29.30">
    <property type="entry name" value="Pleckstrin-homology domain (PH domain)/Phosphotyrosine-binding domain (PTB)"/>
    <property type="match status" value="2"/>
</dbReference>
<evidence type="ECO:0000256" key="3">
    <source>
        <dbReference type="SAM" id="MobiDB-lite"/>
    </source>
</evidence>
<dbReference type="InterPro" id="IPR001478">
    <property type="entry name" value="PDZ"/>
</dbReference>
<dbReference type="Pfam" id="PF23014">
    <property type="entry name" value="PH_Tiam1"/>
    <property type="match status" value="1"/>
</dbReference>
<dbReference type="SMART" id="SM00325">
    <property type="entry name" value="RhoGEF"/>
    <property type="match status" value="1"/>
</dbReference>
<feature type="compositionally biased region" description="Polar residues" evidence="3">
    <location>
        <begin position="996"/>
        <end position="1011"/>
    </location>
</feature>
<keyword evidence="8" id="KW-1185">Reference proteome</keyword>
<dbReference type="InterPro" id="IPR043537">
    <property type="entry name" value="Tiam1/Tiam2/Sif"/>
</dbReference>
<dbReference type="CDD" id="cd00136">
    <property type="entry name" value="PDZ_canonical"/>
    <property type="match status" value="1"/>
</dbReference>
<dbReference type="Gene3D" id="1.10.8.60">
    <property type="match status" value="1"/>
</dbReference>
<dbReference type="SUPFAM" id="SSF50729">
    <property type="entry name" value="PH domain-like"/>
    <property type="match status" value="2"/>
</dbReference>
<feature type="region of interest" description="Disordered" evidence="3">
    <location>
        <begin position="988"/>
        <end position="1014"/>
    </location>
</feature>
<dbReference type="Gene3D" id="6.10.140.680">
    <property type="match status" value="1"/>
</dbReference>
<dbReference type="Gene3D" id="1.20.272.10">
    <property type="match status" value="1"/>
</dbReference>
<evidence type="ECO:0000256" key="2">
    <source>
        <dbReference type="SAM" id="Coils"/>
    </source>
</evidence>
<dbReference type="Pfam" id="PF00169">
    <property type="entry name" value="PH"/>
    <property type="match status" value="1"/>
</dbReference>
<dbReference type="Gene3D" id="2.30.42.10">
    <property type="match status" value="1"/>
</dbReference>
<feature type="compositionally biased region" description="Low complexity" evidence="3">
    <location>
        <begin position="814"/>
        <end position="829"/>
    </location>
</feature>
<dbReference type="InterPro" id="IPR036034">
    <property type="entry name" value="PDZ_sf"/>
</dbReference>
<keyword evidence="2" id="KW-0175">Coiled coil</keyword>
<dbReference type="InterPro" id="IPR040655">
    <property type="entry name" value="TIAM1_CC-Ex"/>
</dbReference>
<feature type="region of interest" description="Disordered" evidence="3">
    <location>
        <begin position="225"/>
        <end position="244"/>
    </location>
</feature>